<dbReference type="GO" id="GO:0005524">
    <property type="term" value="F:ATP binding"/>
    <property type="evidence" value="ECO:0007669"/>
    <property type="project" value="UniProtKB-KW"/>
</dbReference>
<evidence type="ECO:0000256" key="7">
    <source>
        <dbReference type="ARBA" id="ARBA00023186"/>
    </source>
</evidence>
<dbReference type="PROSITE" id="PS00750">
    <property type="entry name" value="TCP1_1"/>
    <property type="match status" value="1"/>
</dbReference>
<dbReference type="Gene3D" id="3.50.7.10">
    <property type="entry name" value="GroEL"/>
    <property type="match status" value="1"/>
</dbReference>
<keyword evidence="5 8" id="KW-0547">Nucleotide-binding</keyword>
<dbReference type="InterPro" id="IPR017998">
    <property type="entry name" value="Chaperone_TCP-1"/>
</dbReference>
<evidence type="ECO:0000313" key="10">
    <source>
        <dbReference type="EMBL" id="KIM51826.1"/>
    </source>
</evidence>
<dbReference type="Pfam" id="PF03142">
    <property type="entry name" value="Chitin_synth_2"/>
    <property type="match status" value="1"/>
</dbReference>
<keyword evidence="9" id="KW-0472">Membrane</keyword>
<dbReference type="InterPro" id="IPR027409">
    <property type="entry name" value="GroEL-like_apical_dom_sf"/>
</dbReference>
<name>A0A0C3D6V6_9AGAM</name>
<dbReference type="PROSITE" id="PS00751">
    <property type="entry name" value="TCP1_2"/>
    <property type="match status" value="1"/>
</dbReference>
<evidence type="ECO:0000256" key="1">
    <source>
        <dbReference type="ARBA" id="ARBA00004496"/>
    </source>
</evidence>
<evidence type="ECO:0000256" key="9">
    <source>
        <dbReference type="SAM" id="Phobius"/>
    </source>
</evidence>
<feature type="transmembrane region" description="Helical" evidence="9">
    <location>
        <begin position="62"/>
        <end position="80"/>
    </location>
</feature>
<dbReference type="GO" id="GO:0016887">
    <property type="term" value="F:ATP hydrolysis activity"/>
    <property type="evidence" value="ECO:0007669"/>
    <property type="project" value="InterPro"/>
</dbReference>
<dbReference type="Proteomes" id="UP000053989">
    <property type="component" value="Unassembled WGS sequence"/>
</dbReference>
<reference evidence="11" key="2">
    <citation type="submission" date="2015-01" db="EMBL/GenBank/DDBJ databases">
        <title>Evolutionary Origins and Diversification of the Mycorrhizal Mutualists.</title>
        <authorList>
            <consortium name="DOE Joint Genome Institute"/>
            <consortium name="Mycorrhizal Genomics Consortium"/>
            <person name="Kohler A."/>
            <person name="Kuo A."/>
            <person name="Nagy L.G."/>
            <person name="Floudas D."/>
            <person name="Copeland A."/>
            <person name="Barry K.W."/>
            <person name="Cichocki N."/>
            <person name="Veneault-Fourrey C."/>
            <person name="LaButti K."/>
            <person name="Lindquist E.A."/>
            <person name="Lipzen A."/>
            <person name="Lundell T."/>
            <person name="Morin E."/>
            <person name="Murat C."/>
            <person name="Riley R."/>
            <person name="Ohm R."/>
            <person name="Sun H."/>
            <person name="Tunlid A."/>
            <person name="Henrissat B."/>
            <person name="Grigoriev I.V."/>
            <person name="Hibbett D.S."/>
            <person name="Martin F."/>
        </authorList>
    </citation>
    <scope>NUCLEOTIDE SEQUENCE [LARGE SCALE GENOMIC DNA]</scope>
    <source>
        <strain evidence="11">Foug A</strain>
    </source>
</reference>
<keyword evidence="6 8" id="KW-0067">ATP-binding</keyword>
<keyword evidence="9" id="KW-0812">Transmembrane</keyword>
<evidence type="ECO:0000256" key="3">
    <source>
        <dbReference type="ARBA" id="ARBA00017187"/>
    </source>
</evidence>
<sequence length="535" mass="60101">MKISRHVETVAPDDWKILLSQCRWWINSTIHILGDLMFLDQLCGFCGFSMWFIVMVDLVSTLIEPVTAAYIGYLIVFIMYKHKTVLNHRIGLWVPPAQFRNDSYAESCTASLYDHETYYKPRSQSPVPSQLGVLPPGYQSGCNTPLLVGHMRPMSDKGLLPQSGLSRPTTYVDMPIPLAQEMDLTLLKSHMHPVQYVDRLLTSYHYHLHSCTPQQTSGTPSDVDLEHTVLGTLRTANLNTVTKCEATSLRSTSALTSRTATINAAINYASPERQSRRKAQILNIMAAKMITDIIRTCLGPKAMLKMILDLMGGILLTNDGNVILHEIDVAHPTAKNMIELSRTQDEECGDGTTSVIILAGEILAQSLAQLECDIHPVVIISAYNKVLKEALEIVKCVSIPINTNNDEEILSYQNTDQHQKIPGGSIEESKVLDGIMLNKDITHPNMRRQIKNSWIILLDCPLEYKKGESQTNMEFSKESDWARAQRLRRSRSLHCKWILEFKPDLVTTKKGISDIAQYMFACANGPEAMLKMILD</sequence>
<dbReference type="GO" id="GO:0005832">
    <property type="term" value="C:chaperonin-containing T-complex"/>
    <property type="evidence" value="ECO:0007669"/>
    <property type="project" value="UniProtKB-ARBA"/>
</dbReference>
<keyword evidence="4" id="KW-0963">Cytoplasm</keyword>
<keyword evidence="7 8" id="KW-0143">Chaperone</keyword>
<keyword evidence="11" id="KW-1185">Reference proteome</keyword>
<dbReference type="PANTHER" id="PTHR11353">
    <property type="entry name" value="CHAPERONIN"/>
    <property type="match status" value="1"/>
</dbReference>
<accession>A0A0C3D6V6</accession>
<dbReference type="InterPro" id="IPR027413">
    <property type="entry name" value="GROEL-like_equatorial_sf"/>
</dbReference>
<protein>
    <recommendedName>
        <fullName evidence="3">T-complex protein 1 subunit gamma</fullName>
    </recommendedName>
</protein>
<dbReference type="PRINTS" id="PR00304">
    <property type="entry name" value="TCOMPLEXTCP1"/>
</dbReference>
<dbReference type="SUPFAM" id="SSF52029">
    <property type="entry name" value="GroEL apical domain-like"/>
    <property type="match status" value="1"/>
</dbReference>
<dbReference type="InterPro" id="IPR002423">
    <property type="entry name" value="Cpn60/GroEL/TCP-1"/>
</dbReference>
<dbReference type="GO" id="GO:0051082">
    <property type="term" value="F:unfolded protein binding"/>
    <property type="evidence" value="ECO:0007669"/>
    <property type="project" value="InterPro"/>
</dbReference>
<dbReference type="GO" id="GO:0140662">
    <property type="term" value="F:ATP-dependent protein folding chaperone"/>
    <property type="evidence" value="ECO:0007669"/>
    <property type="project" value="InterPro"/>
</dbReference>
<dbReference type="OrthoDB" id="3224201at2759"/>
<evidence type="ECO:0000256" key="8">
    <source>
        <dbReference type="RuleBase" id="RU004187"/>
    </source>
</evidence>
<dbReference type="InterPro" id="IPR002194">
    <property type="entry name" value="Chaperonin_TCP-1_CS"/>
</dbReference>
<dbReference type="Gene3D" id="1.10.560.10">
    <property type="entry name" value="GroEL-like equatorial domain"/>
    <property type="match status" value="1"/>
</dbReference>
<proteinExistence type="inferred from homology"/>
<evidence type="ECO:0000256" key="5">
    <source>
        <dbReference type="ARBA" id="ARBA00022741"/>
    </source>
</evidence>
<comment type="subcellular location">
    <subcellularLocation>
        <location evidence="1">Cytoplasm</location>
    </subcellularLocation>
</comment>
<dbReference type="Pfam" id="PF00118">
    <property type="entry name" value="Cpn60_TCP1"/>
    <property type="match status" value="2"/>
</dbReference>
<dbReference type="STRING" id="1036808.A0A0C3D6V6"/>
<keyword evidence="9" id="KW-1133">Transmembrane helix</keyword>
<dbReference type="SUPFAM" id="SSF48592">
    <property type="entry name" value="GroEL equatorial domain-like"/>
    <property type="match status" value="1"/>
</dbReference>
<dbReference type="InParanoid" id="A0A0C3D6V6"/>
<comment type="similarity">
    <text evidence="2 8">Belongs to the TCP-1 chaperonin family.</text>
</comment>
<evidence type="ECO:0000256" key="4">
    <source>
        <dbReference type="ARBA" id="ARBA00022490"/>
    </source>
</evidence>
<reference evidence="10 11" key="1">
    <citation type="submission" date="2014-04" db="EMBL/GenBank/DDBJ databases">
        <authorList>
            <consortium name="DOE Joint Genome Institute"/>
            <person name="Kuo A."/>
            <person name="Kohler A."/>
            <person name="Nagy L.G."/>
            <person name="Floudas D."/>
            <person name="Copeland A."/>
            <person name="Barry K.W."/>
            <person name="Cichocki N."/>
            <person name="Veneault-Fourrey C."/>
            <person name="LaButti K."/>
            <person name="Lindquist E.A."/>
            <person name="Lipzen A."/>
            <person name="Lundell T."/>
            <person name="Morin E."/>
            <person name="Murat C."/>
            <person name="Sun H."/>
            <person name="Tunlid A."/>
            <person name="Henrissat B."/>
            <person name="Grigoriev I.V."/>
            <person name="Hibbett D.S."/>
            <person name="Martin F."/>
            <person name="Nordberg H.P."/>
            <person name="Cantor M.N."/>
            <person name="Hua S.X."/>
        </authorList>
    </citation>
    <scope>NUCLEOTIDE SEQUENCE [LARGE SCALE GENOMIC DNA]</scope>
    <source>
        <strain evidence="10 11">Foug A</strain>
    </source>
</reference>
<dbReference type="FunFam" id="1.10.560.10:FF:000085">
    <property type="entry name" value="T-complex protein 1 subunit gamma"/>
    <property type="match status" value="1"/>
</dbReference>
<gene>
    <name evidence="10" type="ORF">SCLCIDRAFT_33128</name>
</gene>
<dbReference type="AlphaFoldDB" id="A0A0C3D6V6"/>
<evidence type="ECO:0000256" key="2">
    <source>
        <dbReference type="ARBA" id="ARBA00008020"/>
    </source>
</evidence>
<dbReference type="HOGENOM" id="CLU_509164_0_0_1"/>
<evidence type="ECO:0000313" key="11">
    <source>
        <dbReference type="Proteomes" id="UP000053989"/>
    </source>
</evidence>
<evidence type="ECO:0000256" key="6">
    <source>
        <dbReference type="ARBA" id="ARBA00022840"/>
    </source>
</evidence>
<organism evidence="10 11">
    <name type="scientific">Scleroderma citrinum Foug A</name>
    <dbReference type="NCBI Taxonomy" id="1036808"/>
    <lineage>
        <taxon>Eukaryota</taxon>
        <taxon>Fungi</taxon>
        <taxon>Dikarya</taxon>
        <taxon>Basidiomycota</taxon>
        <taxon>Agaricomycotina</taxon>
        <taxon>Agaricomycetes</taxon>
        <taxon>Agaricomycetidae</taxon>
        <taxon>Boletales</taxon>
        <taxon>Sclerodermatineae</taxon>
        <taxon>Sclerodermataceae</taxon>
        <taxon>Scleroderma</taxon>
    </lineage>
</organism>
<dbReference type="EMBL" id="KN822237">
    <property type="protein sequence ID" value="KIM51826.1"/>
    <property type="molecule type" value="Genomic_DNA"/>
</dbReference>